<gene>
    <name evidence="11" type="ORF">K493DRAFT_319650</name>
</gene>
<dbReference type="InParanoid" id="A0A1Y1XP60"/>
<evidence type="ECO:0000256" key="7">
    <source>
        <dbReference type="ARBA" id="ARBA00023065"/>
    </source>
</evidence>
<comment type="subcellular location">
    <subcellularLocation>
        <location evidence="1">Membrane</location>
        <topology evidence="1">Multi-pass membrane protein</topology>
    </subcellularLocation>
</comment>
<accession>A0A1Y1XP60</accession>
<feature type="transmembrane region" description="Helical" evidence="9">
    <location>
        <begin position="822"/>
        <end position="846"/>
    </location>
</feature>
<feature type="region of interest" description="Disordered" evidence="10">
    <location>
        <begin position="690"/>
        <end position="724"/>
    </location>
</feature>
<proteinExistence type="inferred from homology"/>
<evidence type="ECO:0000313" key="12">
    <source>
        <dbReference type="Proteomes" id="UP000193498"/>
    </source>
</evidence>
<comment type="caution">
    <text evidence="11">The sequence shown here is derived from an EMBL/GenBank/DDBJ whole genome shotgun (WGS) entry which is preliminary data.</text>
</comment>
<evidence type="ECO:0000256" key="4">
    <source>
        <dbReference type="ARBA" id="ARBA00022692"/>
    </source>
</evidence>
<dbReference type="GO" id="GO:0000220">
    <property type="term" value="C:vacuolar proton-transporting V-type ATPase, V0 domain"/>
    <property type="evidence" value="ECO:0007669"/>
    <property type="project" value="InterPro"/>
</dbReference>
<dbReference type="PANTHER" id="PTHR11629:SF63">
    <property type="entry name" value="V-TYPE PROTON ATPASE SUBUNIT A"/>
    <property type="match status" value="1"/>
</dbReference>
<feature type="compositionally biased region" description="Polar residues" evidence="10">
    <location>
        <begin position="714"/>
        <end position="724"/>
    </location>
</feature>
<name>A0A1Y1XP60_9FUNG</name>
<dbReference type="FunCoup" id="A0A1Y1XP60">
    <property type="interactions" value="341"/>
</dbReference>
<dbReference type="InterPro" id="IPR002490">
    <property type="entry name" value="V-ATPase_116kDa_su"/>
</dbReference>
<dbReference type="AlphaFoldDB" id="A0A1Y1XP60"/>
<protein>
    <recommendedName>
        <fullName evidence="9">V-type proton ATPase subunit a</fullName>
    </recommendedName>
</protein>
<dbReference type="OrthoDB" id="10264220at2759"/>
<dbReference type="InterPro" id="IPR026028">
    <property type="entry name" value="V-type_ATPase_116kDa_su_euka"/>
</dbReference>
<feature type="compositionally biased region" description="Basic and acidic residues" evidence="10">
    <location>
        <begin position="701"/>
        <end position="710"/>
    </location>
</feature>
<evidence type="ECO:0000256" key="5">
    <source>
        <dbReference type="ARBA" id="ARBA00022781"/>
    </source>
</evidence>
<dbReference type="EMBL" id="MCFE01000551">
    <property type="protein sequence ID" value="ORX87538.1"/>
    <property type="molecule type" value="Genomic_DNA"/>
</dbReference>
<comment type="similarity">
    <text evidence="2 9">Belongs to the V-ATPase 116 kDa subunit family.</text>
</comment>
<keyword evidence="3 9" id="KW-0813">Transport</keyword>
<evidence type="ECO:0000256" key="6">
    <source>
        <dbReference type="ARBA" id="ARBA00022989"/>
    </source>
</evidence>
<evidence type="ECO:0000256" key="1">
    <source>
        <dbReference type="ARBA" id="ARBA00004141"/>
    </source>
</evidence>
<dbReference type="Proteomes" id="UP000193498">
    <property type="component" value="Unassembled WGS sequence"/>
</dbReference>
<evidence type="ECO:0000256" key="10">
    <source>
        <dbReference type="SAM" id="MobiDB-lite"/>
    </source>
</evidence>
<keyword evidence="7 9" id="KW-0406">Ion transport</keyword>
<feature type="transmembrane region" description="Helical" evidence="9">
    <location>
        <begin position="646"/>
        <end position="665"/>
    </location>
</feature>
<evidence type="ECO:0000256" key="9">
    <source>
        <dbReference type="RuleBase" id="RU361189"/>
    </source>
</evidence>
<evidence type="ECO:0000313" key="11">
    <source>
        <dbReference type="EMBL" id="ORX87538.1"/>
    </source>
</evidence>
<feature type="transmembrane region" description="Helical" evidence="9">
    <location>
        <begin position="585"/>
        <end position="608"/>
    </location>
</feature>
<evidence type="ECO:0000256" key="3">
    <source>
        <dbReference type="ARBA" id="ARBA00022448"/>
    </source>
</evidence>
<feature type="region of interest" description="Disordered" evidence="10">
    <location>
        <begin position="158"/>
        <end position="188"/>
    </location>
</feature>
<feature type="transmembrane region" description="Helical" evidence="9">
    <location>
        <begin position="429"/>
        <end position="453"/>
    </location>
</feature>
<sequence>MAKSTFFRSEEMSLVQIYIPVEIARTTVSRLGDHGLIQFRDLNPSLSAFQRAFTDEIKKLNDLERQLIYLSAESEKSQIPIQPIDLDDPEVNRSISAREIDELQEILNEREGRVNHLNESYSALLKQRQDLIQHRYVVEMSGSINGIQQQQQLNNLAIPPANHRNSTSSNLTDNPQAPLVPGSDLEGGEWDSRESISFVAGVIPREKIGVFERVLWRTLRGNLFMNQEEIEEPFVDPESGREENKNVFIIFAHGQQLINKIKKTADAMGAALYPVEEDQTQRSIKLLDLTAKIEDLNRIIQTTNETGCNELEQISAKLPIWTTILKKEKAIYHILNLFNYDPNRKALIAEGWCPTLDLGVVRDALKQAADEAGSPVYPIVHEVSTRRKPPTFHRTNKFTEGFQNIVDSYGVATYREVNPGLFTVITFPFLFAVMFGDFGHGIFMFLAALYLCLKEKQLKKFDGGEIFHMMFGGRYIILLMGLFSIYTGLIYNDLFSKAVAWFPSGFKWPTNFNEGETIEAVRTGTTYAFGMDYMWHGAENYLIFTNSYKMKMSVIFGVIQMTFGIALTNYNHVQFNHKFGIWAEFIPQVLFLLCIFGYLCVTIIYKWLTDWSTKSISPPSLLNMLIYMFLSPGSVDESEQLFPGQGMIQLVLLLVAVICVPWMLLSRPLMLKKLHKQELLEKANQPAENAVRKSKNLSTTHLDHKNRPSLEVEANNQAGTSAPQSIKDIDENSIEVAHEGGPIGAEEMEEEEPFDFADVMIHQIIHTIEFCLGCISNTASYLRLWALSLAHNQLSAVLWEMVLDNTLNLSFPLNAIGAWAGFAVWFILTIGILLIMEGLSAFLHALRLHWVEFNNKFYAGGGYKFTPFSFQTILQGTPED</sequence>
<keyword evidence="5 9" id="KW-0375">Hydrogen ion transport</keyword>
<reference evidence="11 12" key="1">
    <citation type="submission" date="2016-07" db="EMBL/GenBank/DDBJ databases">
        <title>Pervasive Adenine N6-methylation of Active Genes in Fungi.</title>
        <authorList>
            <consortium name="DOE Joint Genome Institute"/>
            <person name="Mondo S.J."/>
            <person name="Dannebaum R.O."/>
            <person name="Kuo R.C."/>
            <person name="Labutti K."/>
            <person name="Haridas S."/>
            <person name="Kuo A."/>
            <person name="Salamov A."/>
            <person name="Ahrendt S.R."/>
            <person name="Lipzen A."/>
            <person name="Sullivan W."/>
            <person name="Andreopoulos W.B."/>
            <person name="Clum A."/>
            <person name="Lindquist E."/>
            <person name="Daum C."/>
            <person name="Ramamoorthy G.K."/>
            <person name="Gryganskyi A."/>
            <person name="Culley D."/>
            <person name="Magnuson J.K."/>
            <person name="James T.Y."/>
            <person name="O'Malley M.A."/>
            <person name="Stajich J.E."/>
            <person name="Spatafora J.W."/>
            <person name="Visel A."/>
            <person name="Grigoriev I.V."/>
        </authorList>
    </citation>
    <scope>NUCLEOTIDE SEQUENCE [LARGE SCALE GENOMIC DNA]</scope>
    <source>
        <strain evidence="11 12">CBS 931.73</strain>
    </source>
</reference>
<feature type="transmembrane region" description="Helical" evidence="9">
    <location>
        <begin position="474"/>
        <end position="491"/>
    </location>
</feature>
<dbReference type="PIRSF" id="PIRSF001293">
    <property type="entry name" value="ATP6V0A1"/>
    <property type="match status" value="1"/>
</dbReference>
<dbReference type="GO" id="GO:0000329">
    <property type="term" value="C:fungal-type vacuole membrane"/>
    <property type="evidence" value="ECO:0007669"/>
    <property type="project" value="TreeGrafter"/>
</dbReference>
<keyword evidence="6 9" id="KW-1133">Transmembrane helix</keyword>
<evidence type="ECO:0000256" key="8">
    <source>
        <dbReference type="ARBA" id="ARBA00023136"/>
    </source>
</evidence>
<keyword evidence="8 9" id="KW-0472">Membrane</keyword>
<dbReference type="GO" id="GO:0046961">
    <property type="term" value="F:proton-transporting ATPase activity, rotational mechanism"/>
    <property type="evidence" value="ECO:0007669"/>
    <property type="project" value="InterPro"/>
</dbReference>
<evidence type="ECO:0000256" key="2">
    <source>
        <dbReference type="ARBA" id="ARBA00009904"/>
    </source>
</evidence>
<comment type="function">
    <text evidence="9">Essential component of the vacuolar proton pump (V-ATPase), a multimeric enzyme that catalyzes the translocation of protons across the membranes. Required for assembly and activity of the V-ATPase.</text>
</comment>
<dbReference type="STRING" id="1314790.A0A1Y1XP60"/>
<dbReference type="PANTHER" id="PTHR11629">
    <property type="entry name" value="VACUOLAR PROTON ATPASES"/>
    <property type="match status" value="1"/>
</dbReference>
<keyword evidence="4 9" id="KW-0812">Transmembrane</keyword>
<keyword evidence="12" id="KW-1185">Reference proteome</keyword>
<feature type="transmembrane region" description="Helical" evidence="9">
    <location>
        <begin position="554"/>
        <end position="573"/>
    </location>
</feature>
<dbReference type="Pfam" id="PF01496">
    <property type="entry name" value="V_ATPase_I"/>
    <property type="match status" value="1"/>
</dbReference>
<dbReference type="GO" id="GO:0007035">
    <property type="term" value="P:vacuolar acidification"/>
    <property type="evidence" value="ECO:0007669"/>
    <property type="project" value="TreeGrafter"/>
</dbReference>
<organism evidence="11 12">
    <name type="scientific">Basidiobolus meristosporus CBS 931.73</name>
    <dbReference type="NCBI Taxonomy" id="1314790"/>
    <lineage>
        <taxon>Eukaryota</taxon>
        <taxon>Fungi</taxon>
        <taxon>Fungi incertae sedis</taxon>
        <taxon>Zoopagomycota</taxon>
        <taxon>Entomophthoromycotina</taxon>
        <taxon>Basidiobolomycetes</taxon>
        <taxon>Basidiobolales</taxon>
        <taxon>Basidiobolaceae</taxon>
        <taxon>Basidiobolus</taxon>
    </lineage>
</organism>
<dbReference type="GO" id="GO:0051117">
    <property type="term" value="F:ATPase binding"/>
    <property type="evidence" value="ECO:0007669"/>
    <property type="project" value="TreeGrafter"/>
</dbReference>
<feature type="compositionally biased region" description="Polar residues" evidence="10">
    <location>
        <begin position="163"/>
        <end position="175"/>
    </location>
</feature>